<dbReference type="GO" id="GO:0046930">
    <property type="term" value="C:pore complex"/>
    <property type="evidence" value="ECO:0007669"/>
    <property type="project" value="UniProtKB-KW"/>
</dbReference>
<evidence type="ECO:0000256" key="12">
    <source>
        <dbReference type="RuleBase" id="RU003357"/>
    </source>
</evidence>
<dbReference type="Gene3D" id="2.40.170.20">
    <property type="entry name" value="TonB-dependent receptor, beta-barrel domain"/>
    <property type="match status" value="1"/>
</dbReference>
<dbReference type="Gene3D" id="2.170.130.10">
    <property type="entry name" value="TonB-dependent receptor, plug domain"/>
    <property type="match status" value="1"/>
</dbReference>
<dbReference type="GO" id="GO:0015288">
    <property type="term" value="F:porin activity"/>
    <property type="evidence" value="ECO:0007669"/>
    <property type="project" value="UniProtKB-KW"/>
</dbReference>
<evidence type="ECO:0000313" key="17">
    <source>
        <dbReference type="Proteomes" id="UP000198725"/>
    </source>
</evidence>
<keyword evidence="5 13" id="KW-0732">Signal</keyword>
<keyword evidence="10 11" id="KW-0998">Cell outer membrane</keyword>
<keyword evidence="2 11" id="KW-0813">Transport</keyword>
<evidence type="ECO:0000259" key="15">
    <source>
        <dbReference type="Pfam" id="PF07715"/>
    </source>
</evidence>
<dbReference type="InterPro" id="IPR010101">
    <property type="entry name" value="B12_transptr_BtuB"/>
</dbReference>
<evidence type="ECO:0000256" key="5">
    <source>
        <dbReference type="ARBA" id="ARBA00022729"/>
    </source>
</evidence>
<keyword evidence="17" id="KW-1185">Reference proteome</keyword>
<reference evidence="17" key="1">
    <citation type="submission" date="2016-10" db="EMBL/GenBank/DDBJ databases">
        <authorList>
            <person name="Varghese N."/>
            <person name="Submissions S."/>
        </authorList>
    </citation>
    <scope>NUCLEOTIDE SEQUENCE [LARGE SCALE GENOMIC DNA]</scope>
    <source>
        <strain evidence="17">MO64</strain>
    </source>
</reference>
<dbReference type="InterPro" id="IPR036942">
    <property type="entry name" value="Beta-barrel_TonB_sf"/>
</dbReference>
<dbReference type="CDD" id="cd01347">
    <property type="entry name" value="ligand_gated_channel"/>
    <property type="match status" value="1"/>
</dbReference>
<organism evidence="16 17">
    <name type="scientific">Rhodanobacter glycinis</name>
    <dbReference type="NCBI Taxonomy" id="582702"/>
    <lineage>
        <taxon>Bacteria</taxon>
        <taxon>Pseudomonadati</taxon>
        <taxon>Pseudomonadota</taxon>
        <taxon>Gammaproteobacteria</taxon>
        <taxon>Lysobacterales</taxon>
        <taxon>Rhodanobacteraceae</taxon>
        <taxon>Rhodanobacter</taxon>
    </lineage>
</organism>
<evidence type="ECO:0000256" key="7">
    <source>
        <dbReference type="ARBA" id="ARBA00023077"/>
    </source>
</evidence>
<dbReference type="PANTHER" id="PTHR30069">
    <property type="entry name" value="TONB-DEPENDENT OUTER MEMBRANE RECEPTOR"/>
    <property type="match status" value="1"/>
</dbReference>
<sequence length="641" mass="69260">MMMKNTLLATALLAGLAMTATAAADQADATLEPVIVTATRTAITADEALSSVSVITHDDIVRLQPVSLVDLLRGLPGVTITQSGGIGEQTSLFLRGTNSTHTLVLLDGIRIGSVTAGLAALEQIPVDQIERIEIVRGPRSSLYGADAIGGVIQIFTKHGQRNGGLPSSDPLPSLSVTAGSHGLAGGQFGVSGGDSHAWYNLNLGGEYTSGFPTCRMGAAEVGAGCFADDPRNDAYRNWNGLLDAGYRWDNGTELAVTGLRSKSYVEYGGSPYGGNRALEEQRVAGARLSFAPLDPWKVTLSAGQSRDLSSTAYQGTYYGMYYPTTATGYTRSRRNQASWQNDFSLGSNQLLSAGVDYRQEHIASSTGYLASTVSDTGVFAQYQGTFGRNEVQLSARHDHNSQFGNHDTGAVAWGYRFDHGLRLTASYGSAFHAPTFNDLYYPPYYGVASANPNLKPETSRSAELGLSQQGEGWNWALNAYQTRIHDLITLNDVYYPENISQARIRGLEAQAGATLAGWRVQGYLTLLQPKNDGGASDPNNGKLLARRPERTVRVDLDRHFGAFGVGATFYAAGKRFDDAANRHHLGGYATTDLRASYAFARDWSVSARLANAFDRKYETVWYFNQPGRTWFLTLRYSPAAH</sequence>
<comment type="similarity">
    <text evidence="11 12">Belongs to the TonB-dependent receptor family.</text>
</comment>
<dbReference type="InterPro" id="IPR039426">
    <property type="entry name" value="TonB-dep_rcpt-like"/>
</dbReference>
<dbReference type="SUPFAM" id="SSF56935">
    <property type="entry name" value="Porins"/>
    <property type="match status" value="1"/>
</dbReference>
<gene>
    <name evidence="16" type="ORF">SAMN05192579_1138</name>
</gene>
<evidence type="ECO:0000313" key="16">
    <source>
        <dbReference type="EMBL" id="SFL05987.1"/>
    </source>
</evidence>
<evidence type="ECO:0000256" key="11">
    <source>
        <dbReference type="PROSITE-ProRule" id="PRU01360"/>
    </source>
</evidence>
<evidence type="ECO:0000256" key="4">
    <source>
        <dbReference type="ARBA" id="ARBA00022692"/>
    </source>
</evidence>
<evidence type="ECO:0000256" key="10">
    <source>
        <dbReference type="ARBA" id="ARBA00023237"/>
    </source>
</evidence>
<dbReference type="NCBIfam" id="TIGR01779">
    <property type="entry name" value="TonB-B12"/>
    <property type="match status" value="1"/>
</dbReference>
<evidence type="ECO:0000256" key="6">
    <source>
        <dbReference type="ARBA" id="ARBA00023065"/>
    </source>
</evidence>
<evidence type="ECO:0000259" key="14">
    <source>
        <dbReference type="Pfam" id="PF00593"/>
    </source>
</evidence>
<keyword evidence="7 12" id="KW-0798">TonB box</keyword>
<keyword evidence="4 11" id="KW-0812">Transmembrane</keyword>
<keyword evidence="3 11" id="KW-1134">Transmembrane beta strand</keyword>
<accession>A0A1I4EN87</accession>
<dbReference type="PROSITE" id="PS52016">
    <property type="entry name" value="TONB_DEPENDENT_REC_3"/>
    <property type="match status" value="1"/>
</dbReference>
<feature type="signal peptide" evidence="13">
    <location>
        <begin position="1"/>
        <end position="22"/>
    </location>
</feature>
<keyword evidence="9 11" id="KW-0472">Membrane</keyword>
<dbReference type="Pfam" id="PF00593">
    <property type="entry name" value="TonB_dep_Rec_b-barrel"/>
    <property type="match status" value="1"/>
</dbReference>
<feature type="domain" description="TonB-dependent receptor plug" evidence="15">
    <location>
        <begin position="46"/>
        <end position="151"/>
    </location>
</feature>
<name>A0A1I4EN87_9GAMM</name>
<dbReference type="EMBL" id="FOSR01000013">
    <property type="protein sequence ID" value="SFL05987.1"/>
    <property type="molecule type" value="Genomic_DNA"/>
</dbReference>
<dbReference type="InterPro" id="IPR037066">
    <property type="entry name" value="Plug_dom_sf"/>
</dbReference>
<evidence type="ECO:0000256" key="9">
    <source>
        <dbReference type="ARBA" id="ARBA00023136"/>
    </source>
</evidence>
<protein>
    <submittedName>
        <fullName evidence="16">Vitamin B12 transporter</fullName>
    </submittedName>
</protein>
<dbReference type="PANTHER" id="PTHR30069:SF53">
    <property type="entry name" value="COLICIN I RECEPTOR-RELATED"/>
    <property type="match status" value="1"/>
</dbReference>
<proteinExistence type="inferred from homology"/>
<feature type="chain" id="PRO_5011504618" evidence="13">
    <location>
        <begin position="23"/>
        <end position="641"/>
    </location>
</feature>
<dbReference type="InterPro" id="IPR012910">
    <property type="entry name" value="Plug_dom"/>
</dbReference>
<dbReference type="AlphaFoldDB" id="A0A1I4EN87"/>
<dbReference type="InterPro" id="IPR000531">
    <property type="entry name" value="Beta-barrel_TonB"/>
</dbReference>
<evidence type="ECO:0000256" key="2">
    <source>
        <dbReference type="ARBA" id="ARBA00022448"/>
    </source>
</evidence>
<evidence type="ECO:0000256" key="13">
    <source>
        <dbReference type="SAM" id="SignalP"/>
    </source>
</evidence>
<dbReference type="Pfam" id="PF07715">
    <property type="entry name" value="Plug"/>
    <property type="match status" value="1"/>
</dbReference>
<comment type="subcellular location">
    <subcellularLocation>
        <location evidence="1 11">Cell outer membrane</location>
        <topology evidence="1 11">Multi-pass membrane protein</topology>
    </subcellularLocation>
</comment>
<evidence type="ECO:0000256" key="1">
    <source>
        <dbReference type="ARBA" id="ARBA00004571"/>
    </source>
</evidence>
<dbReference type="GO" id="GO:0009279">
    <property type="term" value="C:cell outer membrane"/>
    <property type="evidence" value="ECO:0007669"/>
    <property type="project" value="UniProtKB-SubCell"/>
</dbReference>
<dbReference type="GO" id="GO:0015420">
    <property type="term" value="F:ABC-type vitamin B12 transporter activity"/>
    <property type="evidence" value="ECO:0007669"/>
    <property type="project" value="InterPro"/>
</dbReference>
<keyword evidence="6" id="KW-0406">Ion transport</keyword>
<evidence type="ECO:0000256" key="3">
    <source>
        <dbReference type="ARBA" id="ARBA00022452"/>
    </source>
</evidence>
<dbReference type="GO" id="GO:0006811">
    <property type="term" value="P:monoatomic ion transport"/>
    <property type="evidence" value="ECO:0007669"/>
    <property type="project" value="UniProtKB-KW"/>
</dbReference>
<keyword evidence="8" id="KW-0626">Porin</keyword>
<feature type="domain" description="TonB-dependent receptor-like beta-barrel" evidence="14">
    <location>
        <begin position="232"/>
        <end position="611"/>
    </location>
</feature>
<dbReference type="Proteomes" id="UP000198725">
    <property type="component" value="Unassembled WGS sequence"/>
</dbReference>
<evidence type="ECO:0000256" key="8">
    <source>
        <dbReference type="ARBA" id="ARBA00023114"/>
    </source>
</evidence>